<dbReference type="Pfam" id="PF11662">
    <property type="entry name" value="DUF3263"/>
    <property type="match status" value="1"/>
</dbReference>
<protein>
    <recommendedName>
        <fullName evidence="4">DUF3263 domain-containing protein</fullName>
    </recommendedName>
</protein>
<gene>
    <name evidence="1" type="ORF">FHX53_002449</name>
    <name evidence="2" type="ORF">FHX53_002673</name>
</gene>
<dbReference type="EMBL" id="JACGWX010000008">
    <property type="protein sequence ID" value="MBA8848835.1"/>
    <property type="molecule type" value="Genomic_DNA"/>
</dbReference>
<dbReference type="Proteomes" id="UP000585905">
    <property type="component" value="Unassembled WGS sequence"/>
</dbReference>
<name>A0A839ECX4_9MICO</name>
<organism evidence="2 3">
    <name type="scientific">Microcella alkalica</name>
    <dbReference type="NCBI Taxonomy" id="355930"/>
    <lineage>
        <taxon>Bacteria</taxon>
        <taxon>Bacillati</taxon>
        <taxon>Actinomycetota</taxon>
        <taxon>Actinomycetes</taxon>
        <taxon>Micrococcales</taxon>
        <taxon>Microbacteriaceae</taxon>
        <taxon>Microcella</taxon>
    </lineage>
</organism>
<dbReference type="EMBL" id="JACGWX010000012">
    <property type="protein sequence ID" value="MBA8849056.1"/>
    <property type="molecule type" value="Genomic_DNA"/>
</dbReference>
<keyword evidence="3" id="KW-1185">Reference proteome</keyword>
<accession>A0A839ECX4</accession>
<evidence type="ECO:0000313" key="3">
    <source>
        <dbReference type="Proteomes" id="UP000585905"/>
    </source>
</evidence>
<evidence type="ECO:0000313" key="2">
    <source>
        <dbReference type="EMBL" id="MBA8849056.1"/>
    </source>
</evidence>
<evidence type="ECO:0008006" key="4">
    <source>
        <dbReference type="Google" id="ProtNLM"/>
    </source>
</evidence>
<proteinExistence type="predicted"/>
<dbReference type="AlphaFoldDB" id="A0A839ECX4"/>
<dbReference type="InterPro" id="IPR021678">
    <property type="entry name" value="DUF3263"/>
</dbReference>
<comment type="caution">
    <text evidence="2">The sequence shown here is derived from an EMBL/GenBank/DDBJ whole genome shotgun (WGS) entry which is preliminary data.</text>
</comment>
<dbReference type="RefSeq" id="WP_182491615.1">
    <property type="nucleotide sequence ID" value="NZ_BAAAOV010000008.1"/>
</dbReference>
<evidence type="ECO:0000313" key="1">
    <source>
        <dbReference type="EMBL" id="MBA8848835.1"/>
    </source>
</evidence>
<sequence>MTTQLNEVAREMLEFETRAWPSPHRKERAIRARFSISPVRYYQRLWALIDGVRVEQFDPMVVHRLRRMRDCGSVSRVHASS</sequence>
<reference evidence="2 3" key="1">
    <citation type="submission" date="2020-07" db="EMBL/GenBank/DDBJ databases">
        <title>Sequencing the genomes of 1000 actinobacteria strains.</title>
        <authorList>
            <person name="Klenk H.-P."/>
        </authorList>
    </citation>
    <scope>NUCLEOTIDE SEQUENCE [LARGE SCALE GENOMIC DNA]</scope>
    <source>
        <strain evidence="2 3">DSM 19663</strain>
    </source>
</reference>